<dbReference type="EMBL" id="JADZLT010000049">
    <property type="protein sequence ID" value="MBH0237640.1"/>
    <property type="molecule type" value="Genomic_DNA"/>
</dbReference>
<gene>
    <name evidence="4" type="ORF">I5731_07405</name>
</gene>
<dbReference type="CDD" id="cd03809">
    <property type="entry name" value="GT4_MtfB-like"/>
    <property type="match status" value="1"/>
</dbReference>
<sequence length="433" mass="49135">MIDGYNLNLEKGTGVATYARNLSYECKKLGYKTDILYGTRASPGVNQLMREIAFFDPYAGTPPKWLLYLRHARQIMTSPVGIKAGKIPITGKVITKPFASRMPAYDQIWNAPNLFGRALVQFDLFGRFNKVLGLDTPDIMHWTYPLPLTVKGAKNIYTMHDLVPLRLPYTTLDNKRRYLNLMRRIVKSSDHIVTVSETSRRDIIEMLGCPEEKVTNTYQAVDIPAKYANKPEEVVRREVEGTLGLEYKGYFLFFGSIEPKKNIGRLIEAYLASRIEAPLVIIGAQAWKSEQELRLINDSTNRYLEQIDNFVFTRDRIRRFEYAPFPLLVSAIRGAKAVCFPSLYEGFGLPVLEAMHLGTPVITSTEGSTPEVAGDAALMVDPYDTRALAEAIREMDSNAELRASLSEKGKRQAALFSSERYRERLQALYEKLF</sequence>
<dbReference type="InterPro" id="IPR028098">
    <property type="entry name" value="Glyco_trans_4-like_N"/>
</dbReference>
<reference evidence="4" key="1">
    <citation type="submission" date="2020-12" db="EMBL/GenBank/DDBJ databases">
        <title>Methylobrevis albus sp. nov., isolated from fresh water lack sediment.</title>
        <authorList>
            <person name="Zou Q."/>
        </authorList>
    </citation>
    <scope>NUCLEOTIDE SEQUENCE</scope>
    <source>
        <strain evidence="4">L22</strain>
    </source>
</reference>
<feature type="domain" description="Glycosyltransferase subfamily 4-like N-terminal" evidence="3">
    <location>
        <begin position="116"/>
        <end position="222"/>
    </location>
</feature>
<keyword evidence="5" id="KW-1185">Reference proteome</keyword>
<dbReference type="GO" id="GO:0016757">
    <property type="term" value="F:glycosyltransferase activity"/>
    <property type="evidence" value="ECO:0007669"/>
    <property type="project" value="InterPro"/>
</dbReference>
<evidence type="ECO:0000259" key="3">
    <source>
        <dbReference type="Pfam" id="PF13439"/>
    </source>
</evidence>
<comment type="caution">
    <text evidence="4">The sequence shown here is derived from an EMBL/GenBank/DDBJ whole genome shotgun (WGS) entry which is preliminary data.</text>
</comment>
<dbReference type="SUPFAM" id="SSF53756">
    <property type="entry name" value="UDP-Glycosyltransferase/glycogen phosphorylase"/>
    <property type="match status" value="1"/>
</dbReference>
<dbReference type="GO" id="GO:0009103">
    <property type="term" value="P:lipopolysaccharide biosynthetic process"/>
    <property type="evidence" value="ECO:0007669"/>
    <property type="project" value="TreeGrafter"/>
</dbReference>
<keyword evidence="1" id="KW-0808">Transferase</keyword>
<evidence type="ECO:0000313" key="5">
    <source>
        <dbReference type="Proteomes" id="UP000631694"/>
    </source>
</evidence>
<dbReference type="PANTHER" id="PTHR46401:SF2">
    <property type="entry name" value="GLYCOSYLTRANSFERASE WBBK-RELATED"/>
    <property type="match status" value="1"/>
</dbReference>
<dbReference type="InterPro" id="IPR001296">
    <property type="entry name" value="Glyco_trans_1"/>
</dbReference>
<proteinExistence type="predicted"/>
<dbReference type="Pfam" id="PF13439">
    <property type="entry name" value="Glyco_transf_4"/>
    <property type="match status" value="1"/>
</dbReference>
<dbReference type="Proteomes" id="UP000631694">
    <property type="component" value="Unassembled WGS sequence"/>
</dbReference>
<organism evidence="4 5">
    <name type="scientific">Methylobrevis albus</name>
    <dbReference type="NCBI Taxonomy" id="2793297"/>
    <lineage>
        <taxon>Bacteria</taxon>
        <taxon>Pseudomonadati</taxon>
        <taxon>Pseudomonadota</taxon>
        <taxon>Alphaproteobacteria</taxon>
        <taxon>Hyphomicrobiales</taxon>
        <taxon>Pleomorphomonadaceae</taxon>
        <taxon>Methylobrevis</taxon>
    </lineage>
</organism>
<dbReference type="AlphaFoldDB" id="A0A931MY51"/>
<protein>
    <submittedName>
        <fullName evidence="4">Glycosyltransferase family 4 protein</fullName>
    </submittedName>
</protein>
<dbReference type="PANTHER" id="PTHR46401">
    <property type="entry name" value="GLYCOSYLTRANSFERASE WBBK-RELATED"/>
    <property type="match status" value="1"/>
</dbReference>
<evidence type="ECO:0000313" key="4">
    <source>
        <dbReference type="EMBL" id="MBH0237640.1"/>
    </source>
</evidence>
<evidence type="ECO:0000256" key="1">
    <source>
        <dbReference type="ARBA" id="ARBA00022679"/>
    </source>
</evidence>
<feature type="domain" description="Glycosyl transferase family 1" evidence="2">
    <location>
        <begin position="248"/>
        <end position="411"/>
    </location>
</feature>
<name>A0A931MY51_9HYPH</name>
<dbReference type="Gene3D" id="3.40.50.2000">
    <property type="entry name" value="Glycogen Phosphorylase B"/>
    <property type="match status" value="2"/>
</dbReference>
<dbReference type="Pfam" id="PF00534">
    <property type="entry name" value="Glycos_transf_1"/>
    <property type="match status" value="1"/>
</dbReference>
<evidence type="ECO:0000259" key="2">
    <source>
        <dbReference type="Pfam" id="PF00534"/>
    </source>
</evidence>
<accession>A0A931MY51</accession>